<dbReference type="Proteomes" id="UP001163046">
    <property type="component" value="Unassembled WGS sequence"/>
</dbReference>
<keyword evidence="2" id="KW-1185">Reference proteome</keyword>
<organism evidence="1 2">
    <name type="scientific">Desmophyllum pertusum</name>
    <dbReference type="NCBI Taxonomy" id="174260"/>
    <lineage>
        <taxon>Eukaryota</taxon>
        <taxon>Metazoa</taxon>
        <taxon>Cnidaria</taxon>
        <taxon>Anthozoa</taxon>
        <taxon>Hexacorallia</taxon>
        <taxon>Scleractinia</taxon>
        <taxon>Caryophylliina</taxon>
        <taxon>Caryophylliidae</taxon>
        <taxon>Desmophyllum</taxon>
    </lineage>
</organism>
<feature type="non-terminal residue" evidence="1">
    <location>
        <position position="55"/>
    </location>
</feature>
<keyword evidence="1" id="KW-0547">Nucleotide-binding</keyword>
<keyword evidence="1" id="KW-0378">Hydrolase</keyword>
<evidence type="ECO:0000313" key="1">
    <source>
        <dbReference type="EMBL" id="KAJ7389788.1"/>
    </source>
</evidence>
<keyword evidence="1" id="KW-0347">Helicase</keyword>
<dbReference type="GO" id="GO:0003678">
    <property type="term" value="F:DNA helicase activity"/>
    <property type="evidence" value="ECO:0007669"/>
    <property type="project" value="UniProtKB-EC"/>
</dbReference>
<dbReference type="EMBL" id="MU825425">
    <property type="protein sequence ID" value="KAJ7389788.1"/>
    <property type="molecule type" value="Genomic_DNA"/>
</dbReference>
<proteinExistence type="predicted"/>
<dbReference type="AlphaFoldDB" id="A0A9X0D8R7"/>
<sequence length="55" mass="6336">IEIKLVCHLTTRQRWLYQAVKNKISIEDLVYTSTSSSSTNATTSSLMNLVMQFRK</sequence>
<accession>A0A9X0D8R7</accession>
<name>A0A9X0D8R7_9CNID</name>
<dbReference type="GO" id="GO:0016787">
    <property type="term" value="F:hydrolase activity"/>
    <property type="evidence" value="ECO:0007669"/>
    <property type="project" value="UniProtKB-KW"/>
</dbReference>
<evidence type="ECO:0000313" key="2">
    <source>
        <dbReference type="Proteomes" id="UP001163046"/>
    </source>
</evidence>
<dbReference type="EC" id="3.6.4.12" evidence="1"/>
<gene>
    <name evidence="1" type="primary">INO80_2</name>
    <name evidence="1" type="ORF">OS493_029211</name>
</gene>
<comment type="caution">
    <text evidence="1">The sequence shown here is derived from an EMBL/GenBank/DDBJ whole genome shotgun (WGS) entry which is preliminary data.</text>
</comment>
<keyword evidence="1" id="KW-0067">ATP-binding</keyword>
<feature type="non-terminal residue" evidence="1">
    <location>
        <position position="1"/>
    </location>
</feature>
<reference evidence="1" key="1">
    <citation type="submission" date="2023-01" db="EMBL/GenBank/DDBJ databases">
        <title>Genome assembly of the deep-sea coral Lophelia pertusa.</title>
        <authorList>
            <person name="Herrera S."/>
            <person name="Cordes E."/>
        </authorList>
    </citation>
    <scope>NUCLEOTIDE SEQUENCE</scope>
    <source>
        <strain evidence="1">USNM1676648</strain>
        <tissue evidence="1">Polyp</tissue>
    </source>
</reference>
<dbReference type="OrthoDB" id="448448at2759"/>
<protein>
    <submittedName>
        <fullName evidence="1">DNA helicase ino80</fullName>
        <ecNumber evidence="1">3.6.4.12</ecNumber>
    </submittedName>
</protein>